<evidence type="ECO:0000313" key="1">
    <source>
        <dbReference type="EMBL" id="WLW38537.1"/>
    </source>
</evidence>
<reference evidence="1" key="1">
    <citation type="submission" date="2023-05" db="EMBL/GenBank/DDBJ databases">
        <authorList>
            <person name="van Neer V."/>
            <person name="Kempff A."/>
            <person name="Ongenae V."/>
            <person name="Claessen D."/>
            <person name="Briegel A."/>
            <person name="Rozen D."/>
        </authorList>
    </citation>
    <scope>NUCLEOTIDE SEQUENCE</scope>
</reference>
<proteinExistence type="predicted"/>
<organism evidence="1 2">
    <name type="scientific">Streptomyces phage Vanseggelen</name>
    <dbReference type="NCBI Taxonomy" id="3065246"/>
    <lineage>
        <taxon>Viruses</taxon>
        <taxon>Duplodnaviria</taxon>
        <taxon>Heunggongvirae</taxon>
        <taxon>Uroviricota</taxon>
        <taxon>Caudoviricetes</taxon>
        <taxon>Arquatrovirinae</taxon>
        <taxon>Camvirus</taxon>
        <taxon>Camvirus vanseggelen</taxon>
    </lineage>
</organism>
<dbReference type="Proteomes" id="UP001227561">
    <property type="component" value="Segment"/>
</dbReference>
<name>A0AA50IGL6_9CAUD</name>
<sequence>MPWVGNEYRPTTVEAKANIHEDLDRWHGEEYDRLAELLDDLVKGVRRDVAKEIREHQLDDPMGRNFYTGAGADYYAQLINPDEEDPK</sequence>
<accession>A0AA50IGL6</accession>
<evidence type="ECO:0000313" key="2">
    <source>
        <dbReference type="Proteomes" id="UP001227561"/>
    </source>
</evidence>
<dbReference type="EMBL" id="OQ970438">
    <property type="protein sequence ID" value="WLW38537.1"/>
    <property type="molecule type" value="Genomic_DNA"/>
</dbReference>
<protein>
    <submittedName>
        <fullName evidence="1">Uncharacterized protein</fullName>
    </submittedName>
</protein>
<keyword evidence="2" id="KW-1185">Reference proteome</keyword>